<proteinExistence type="predicted"/>
<evidence type="ECO:0000313" key="3">
    <source>
        <dbReference type="Proteomes" id="UP001320766"/>
    </source>
</evidence>
<feature type="region of interest" description="Disordered" evidence="1">
    <location>
        <begin position="401"/>
        <end position="436"/>
    </location>
</feature>
<dbReference type="RefSeq" id="WP_253776171.1">
    <property type="nucleotide sequence ID" value="NZ_BAAAVE010000017.1"/>
</dbReference>
<dbReference type="InterPro" id="IPR009279">
    <property type="entry name" value="Portal_Mu"/>
</dbReference>
<evidence type="ECO:0008006" key="4">
    <source>
        <dbReference type="Google" id="ProtNLM"/>
    </source>
</evidence>
<gene>
    <name evidence="2" type="ORF">HD595_006747</name>
</gene>
<dbReference type="Pfam" id="PF06074">
    <property type="entry name" value="Portal_Mu"/>
    <property type="match status" value="1"/>
</dbReference>
<dbReference type="EMBL" id="JAMZEC010000001">
    <property type="protein sequence ID" value="MCP2350625.1"/>
    <property type="molecule type" value="Genomic_DNA"/>
</dbReference>
<sequence length="675" mass="71522">MASAPTRDIGHLDSNYGTWYGDLQEQIQDLTWPLSARTYALMRTDPQLTAVLSAYTLPIRRATWAVDPAGCRDEVVQLVADDLGLPILGVDPEPGPARRRGVRWADHLRLALLSLTFGFMPFERRYDIVGGQARLVNLGERMPHTIGQIQLAADETVQSITQNLAAVRPIPANRLVWYVHDREAANWTGRSLLRPAYGAWLLKHEVWRVHATSIRRFGMGVPSVAAPPGATPGQVAEAQRLASAMRVGDRAGVGLPDGFRLAITGMTGSVPDAMGFIRYLDQQMSRQALAGLMDLGDTSNGSRALGDSFLDLFLLSLQSIADEIADTATTGQTGMPGIVTDLVDLNFGPDEPAPRIVVSDVGSRQEVTAEALEQLMRSGALAPDPALEAYVREAWRLPERAEPVRAPAPQPPDPEPAPAREGQELAASRPGPEPVRAAAEPDLDAVQEAWQAALDTVLEAWPAIAEDWRTQLAAQIAAAVDDGDVHALTQLTIDSTEAAELLAVAMLELAETSAEQMSAEAAAQGVRVEPPPIEEGHLEAVAVAVAALLAAGLAGAAAAAALRLAVPGAAGAAVAVEVAAILAALSLRAVRDQVGGALSTAQAAGRIAVLRDAPAARYLASEQLDRSTCQPCRAIDGTVFDDLDAAEKAYGNGAYVSCLGGVRCRGQVIAIWDRR</sequence>
<name>A0ABT1K9F3_9ACTN</name>
<protein>
    <recommendedName>
        <fullName evidence="4">DUF935 family protein</fullName>
    </recommendedName>
</protein>
<dbReference type="Proteomes" id="UP001320766">
    <property type="component" value="Unassembled WGS sequence"/>
</dbReference>
<evidence type="ECO:0000256" key="1">
    <source>
        <dbReference type="SAM" id="MobiDB-lite"/>
    </source>
</evidence>
<evidence type="ECO:0000313" key="2">
    <source>
        <dbReference type="EMBL" id="MCP2350625.1"/>
    </source>
</evidence>
<accession>A0ABT1K9F3</accession>
<feature type="compositionally biased region" description="Pro residues" evidence="1">
    <location>
        <begin position="406"/>
        <end position="417"/>
    </location>
</feature>
<reference evidence="2 3" key="1">
    <citation type="submission" date="2022-06" db="EMBL/GenBank/DDBJ databases">
        <title>Sequencing the genomes of 1000 actinobacteria strains.</title>
        <authorList>
            <person name="Klenk H.-P."/>
        </authorList>
    </citation>
    <scope>NUCLEOTIDE SEQUENCE [LARGE SCALE GENOMIC DNA]</scope>
    <source>
        <strain evidence="2 3">DSM 44170</strain>
    </source>
</reference>
<keyword evidence="3" id="KW-1185">Reference proteome</keyword>
<comment type="caution">
    <text evidence="2">The sequence shown here is derived from an EMBL/GenBank/DDBJ whole genome shotgun (WGS) entry which is preliminary data.</text>
</comment>
<organism evidence="2 3">
    <name type="scientific">Nonomuraea roseoviolacea subsp. carminata</name>
    <dbReference type="NCBI Taxonomy" id="160689"/>
    <lineage>
        <taxon>Bacteria</taxon>
        <taxon>Bacillati</taxon>
        <taxon>Actinomycetota</taxon>
        <taxon>Actinomycetes</taxon>
        <taxon>Streptosporangiales</taxon>
        <taxon>Streptosporangiaceae</taxon>
        <taxon>Nonomuraea</taxon>
    </lineage>
</organism>